<dbReference type="EMBL" id="GG666550">
    <property type="protein sequence ID" value="EEN56636.1"/>
    <property type="molecule type" value="Genomic_DNA"/>
</dbReference>
<reference evidence="1" key="1">
    <citation type="journal article" date="2008" name="Nature">
        <title>The amphioxus genome and the evolution of the chordate karyotype.</title>
        <authorList>
            <consortium name="US DOE Joint Genome Institute (JGI-PGF)"/>
            <person name="Putnam N.H."/>
            <person name="Butts T."/>
            <person name="Ferrier D.E.K."/>
            <person name="Furlong R.F."/>
            <person name="Hellsten U."/>
            <person name="Kawashima T."/>
            <person name="Robinson-Rechavi M."/>
            <person name="Shoguchi E."/>
            <person name="Terry A."/>
            <person name="Yu J.-K."/>
            <person name="Benito-Gutierrez E.L."/>
            <person name="Dubchak I."/>
            <person name="Garcia-Fernandez J."/>
            <person name="Gibson-Brown J.J."/>
            <person name="Grigoriev I.V."/>
            <person name="Horton A.C."/>
            <person name="de Jong P.J."/>
            <person name="Jurka J."/>
            <person name="Kapitonov V.V."/>
            <person name="Kohara Y."/>
            <person name="Kuroki Y."/>
            <person name="Lindquist E."/>
            <person name="Lucas S."/>
            <person name="Osoegawa K."/>
            <person name="Pennacchio L.A."/>
            <person name="Salamov A.A."/>
            <person name="Satou Y."/>
            <person name="Sauka-Spengler T."/>
            <person name="Schmutz J."/>
            <person name="Shin-I T."/>
            <person name="Toyoda A."/>
            <person name="Bronner-Fraser M."/>
            <person name="Fujiyama A."/>
            <person name="Holland L.Z."/>
            <person name="Holland P.W.H."/>
            <person name="Satoh N."/>
            <person name="Rokhsar D.S."/>
        </authorList>
    </citation>
    <scope>NUCLEOTIDE SEQUENCE [LARGE SCALE GENOMIC DNA]</scope>
    <source>
        <strain evidence="1">S238N-H82</strain>
        <tissue evidence="1">Testes</tissue>
    </source>
</reference>
<protein>
    <submittedName>
        <fullName evidence="1">Uncharacterized protein</fullName>
    </submittedName>
</protein>
<name>C3YSX2_BRAFL</name>
<evidence type="ECO:0000313" key="1">
    <source>
        <dbReference type="EMBL" id="EEN56636.1"/>
    </source>
</evidence>
<proteinExistence type="predicted"/>
<gene>
    <name evidence="1" type="ORF">BRAFLDRAFT_95138</name>
</gene>
<accession>C3YSX2</accession>
<dbReference type="InParanoid" id="C3YSX2"/>
<sequence>MVPTMLIRWRYQMTSRLHAMLLGVKPRDNGEQPIYFIWPNLRPRVPKTVDYSVFFDHTRSTLDSPPTIPVVHVTLSSFFGDADSVAVGGFISLLSNIPNTVATSQSVAAPDDGRGLLTEDRVMEVKAESASMTDMAIRLARVVLSEETLVIATVLVLYMVDHPNPKKARNKRGRICSTPPY</sequence>
<dbReference type="AlphaFoldDB" id="C3YSX2"/>
<organism>
    <name type="scientific">Branchiostoma floridae</name>
    <name type="common">Florida lancelet</name>
    <name type="synonym">Amphioxus</name>
    <dbReference type="NCBI Taxonomy" id="7739"/>
    <lineage>
        <taxon>Eukaryota</taxon>
        <taxon>Metazoa</taxon>
        <taxon>Chordata</taxon>
        <taxon>Cephalochordata</taxon>
        <taxon>Leptocardii</taxon>
        <taxon>Amphioxiformes</taxon>
        <taxon>Branchiostomatidae</taxon>
        <taxon>Branchiostoma</taxon>
    </lineage>
</organism>